<evidence type="ECO:0000313" key="3">
    <source>
        <dbReference type="WBParaSite" id="scaffold8449_cov213.g13069"/>
    </source>
</evidence>
<protein>
    <submittedName>
        <fullName evidence="3">Uncharacterized protein</fullName>
    </submittedName>
</protein>
<feature type="region of interest" description="Disordered" evidence="1">
    <location>
        <begin position="326"/>
        <end position="367"/>
    </location>
</feature>
<proteinExistence type="predicted"/>
<dbReference type="WBParaSite" id="scaffold8449_cov213.g13069">
    <property type="protein sequence ID" value="scaffold8449_cov213.g13069"/>
    <property type="gene ID" value="scaffold8449_cov213.g13069"/>
</dbReference>
<reference evidence="3" key="1">
    <citation type="submission" date="2022-11" db="UniProtKB">
        <authorList>
            <consortium name="WormBaseParasite"/>
        </authorList>
    </citation>
    <scope>IDENTIFICATION</scope>
</reference>
<dbReference type="AlphaFoldDB" id="A0A915NAU1"/>
<evidence type="ECO:0000313" key="2">
    <source>
        <dbReference type="Proteomes" id="UP000887561"/>
    </source>
</evidence>
<feature type="compositionally biased region" description="Basic residues" evidence="1">
    <location>
        <begin position="358"/>
        <end position="367"/>
    </location>
</feature>
<keyword evidence="2" id="KW-1185">Reference proteome</keyword>
<organism evidence="2 3">
    <name type="scientific">Meloidogyne javanica</name>
    <name type="common">Root-knot nematode worm</name>
    <dbReference type="NCBI Taxonomy" id="6303"/>
    <lineage>
        <taxon>Eukaryota</taxon>
        <taxon>Metazoa</taxon>
        <taxon>Ecdysozoa</taxon>
        <taxon>Nematoda</taxon>
        <taxon>Chromadorea</taxon>
        <taxon>Rhabditida</taxon>
        <taxon>Tylenchina</taxon>
        <taxon>Tylenchomorpha</taxon>
        <taxon>Tylenchoidea</taxon>
        <taxon>Meloidogynidae</taxon>
        <taxon>Meloidogyninae</taxon>
        <taxon>Meloidogyne</taxon>
        <taxon>Meloidogyne incognita group</taxon>
    </lineage>
</organism>
<sequence length="367" mass="43663">MELLEINYNMEILDIIKNCKGIVLWEMRHIAPELINYNFEDMFSKIEKVIMYYKALIEKIEEYRHEDLLEFDFDEHVNENETIEEMIQNAKDVILFLNPNYLYDLYKECANITLIEKNIFILWHLIGFARSLIRSFIIFHNQNKYYDNLLIERSNINQTIPREKISIFGYIKDYDFLEVNANYYTKKLEDMQVFYESEVDFKYNNSRFIPQEELLSTREDCISVINNRALPNQNFETNILVTRFYVFYYSIFSFKLQQKLEQNIINNYFINEIVHKNESQREYLPENIIEPFKLATGKDVPPQIHYGLVNYIYNICSSQYDQLRGIQHGGHQHGGQQHGGGQSTSQGGGEHEVCRGSRGGRRARGRH</sequence>
<accession>A0A915NAU1</accession>
<evidence type="ECO:0000256" key="1">
    <source>
        <dbReference type="SAM" id="MobiDB-lite"/>
    </source>
</evidence>
<name>A0A915NAU1_MELJA</name>
<feature type="compositionally biased region" description="Gly residues" evidence="1">
    <location>
        <begin position="332"/>
        <end position="348"/>
    </location>
</feature>
<dbReference type="Proteomes" id="UP000887561">
    <property type="component" value="Unplaced"/>
</dbReference>